<reference evidence="2 3" key="1">
    <citation type="submission" date="2020-06" db="EMBL/GenBank/DDBJ databases">
        <authorList>
            <person name="Grouzdev D.S."/>
        </authorList>
    </citation>
    <scope>NUCLEOTIDE SEQUENCE [LARGE SCALE GENOMIC DNA]</scope>
    <source>
        <strain evidence="2 3">HO-A22</strain>
    </source>
</reference>
<name>A0A7Y6QBA1_9HYPH</name>
<feature type="chain" id="PRO_5030782110" evidence="1">
    <location>
        <begin position="24"/>
        <end position="76"/>
    </location>
</feature>
<comment type="caution">
    <text evidence="2">The sequence shown here is derived from an EMBL/GenBank/DDBJ whole genome shotgun (WGS) entry which is preliminary data.</text>
</comment>
<protein>
    <submittedName>
        <fullName evidence="2">Uncharacterized protein</fullName>
    </submittedName>
</protein>
<dbReference type="RefSeq" id="WP_176355825.1">
    <property type="nucleotide sequence ID" value="NZ_JABWDU010000009.1"/>
</dbReference>
<evidence type="ECO:0000313" key="3">
    <source>
        <dbReference type="Proteomes" id="UP000520198"/>
    </source>
</evidence>
<dbReference type="EMBL" id="JABWDU010000009">
    <property type="protein sequence ID" value="NVD42462.1"/>
    <property type="molecule type" value="Genomic_DNA"/>
</dbReference>
<gene>
    <name evidence="2" type="ORF">HT585_26675</name>
</gene>
<accession>A0A7Y6QBA1</accession>
<organism evidence="2 3">
    <name type="scientific">Ensifer oleiphilus</name>
    <dbReference type="NCBI Taxonomy" id="2742698"/>
    <lineage>
        <taxon>Bacteria</taxon>
        <taxon>Pseudomonadati</taxon>
        <taxon>Pseudomonadota</taxon>
        <taxon>Alphaproteobacteria</taxon>
        <taxon>Hyphomicrobiales</taxon>
        <taxon>Rhizobiaceae</taxon>
        <taxon>Sinorhizobium/Ensifer group</taxon>
        <taxon>Ensifer</taxon>
    </lineage>
</organism>
<keyword evidence="1" id="KW-0732">Signal</keyword>
<dbReference type="PROSITE" id="PS51257">
    <property type="entry name" value="PROKAR_LIPOPROTEIN"/>
    <property type="match status" value="1"/>
</dbReference>
<evidence type="ECO:0000256" key="1">
    <source>
        <dbReference type="SAM" id="SignalP"/>
    </source>
</evidence>
<proteinExistence type="predicted"/>
<keyword evidence="3" id="KW-1185">Reference proteome</keyword>
<dbReference type="AlphaFoldDB" id="A0A7Y6QBA1"/>
<feature type="signal peptide" evidence="1">
    <location>
        <begin position="1"/>
        <end position="23"/>
    </location>
</feature>
<dbReference type="Proteomes" id="UP000520198">
    <property type="component" value="Unassembled WGS sequence"/>
</dbReference>
<evidence type="ECO:0000313" key="2">
    <source>
        <dbReference type="EMBL" id="NVD42462.1"/>
    </source>
</evidence>
<sequence>MKRLFPMALLPILLGGCATTMPAEVTSLADPAESSTGADGQTYRSPVAGYVHREPVGPKRWVPLNDAQSPGKGDAS</sequence>